<evidence type="ECO:0008006" key="2">
    <source>
        <dbReference type="Google" id="ProtNLM"/>
    </source>
</evidence>
<dbReference type="AlphaFoldDB" id="T1ACJ2"/>
<evidence type="ECO:0000313" key="1">
    <source>
        <dbReference type="EMBL" id="EQD54353.1"/>
    </source>
</evidence>
<comment type="caution">
    <text evidence="1">The sequence shown here is derived from an EMBL/GenBank/DDBJ whole genome shotgun (WGS) entry which is preliminary data.</text>
</comment>
<reference evidence="1" key="1">
    <citation type="submission" date="2013-08" db="EMBL/GenBank/DDBJ databases">
        <authorList>
            <person name="Mendez C."/>
            <person name="Richter M."/>
            <person name="Ferrer M."/>
            <person name="Sanchez J."/>
        </authorList>
    </citation>
    <scope>NUCLEOTIDE SEQUENCE</scope>
</reference>
<reference evidence="1" key="2">
    <citation type="journal article" date="2014" name="ISME J.">
        <title>Microbial stratification in low pH oxic and suboxic macroscopic growths along an acid mine drainage.</title>
        <authorList>
            <person name="Mendez-Garcia C."/>
            <person name="Mesa V."/>
            <person name="Sprenger R.R."/>
            <person name="Richter M."/>
            <person name="Diez M.S."/>
            <person name="Solano J."/>
            <person name="Bargiela R."/>
            <person name="Golyshina O.V."/>
            <person name="Manteca A."/>
            <person name="Ramos J.L."/>
            <person name="Gallego J.R."/>
            <person name="Llorente I."/>
            <person name="Martins Dos Santos V.A."/>
            <person name="Jensen O.N."/>
            <person name="Pelaez A.I."/>
            <person name="Sanchez J."/>
            <person name="Ferrer M."/>
        </authorList>
    </citation>
    <scope>NUCLEOTIDE SEQUENCE</scope>
</reference>
<accession>T1ACJ2</accession>
<organism evidence="1">
    <name type="scientific">mine drainage metagenome</name>
    <dbReference type="NCBI Taxonomy" id="410659"/>
    <lineage>
        <taxon>unclassified sequences</taxon>
        <taxon>metagenomes</taxon>
        <taxon>ecological metagenomes</taxon>
    </lineage>
</organism>
<dbReference type="Pfam" id="PF11306">
    <property type="entry name" value="DUF3108"/>
    <property type="match status" value="1"/>
</dbReference>
<dbReference type="InterPro" id="IPR021457">
    <property type="entry name" value="DUF3108"/>
</dbReference>
<gene>
    <name evidence="1" type="ORF">B1B_09724</name>
</gene>
<proteinExistence type="predicted"/>
<name>T1ACJ2_9ZZZZ</name>
<dbReference type="EMBL" id="AUZY01006438">
    <property type="protein sequence ID" value="EQD54353.1"/>
    <property type="molecule type" value="Genomic_DNA"/>
</dbReference>
<protein>
    <recommendedName>
        <fullName evidence="2">DUF3108 domain-containing protein</fullName>
    </recommendedName>
</protein>
<sequence length="251" mass="28167">MLVALLGVLAAPSGTAAGATPSGLVAYRAVYSVHLDGIGVGTSRLTLKPGPGGLWICHSSAKPNAFFGLFDNARLDERSRFRIRHGRMEALSYSLTEPGRSSRHDQGVRFDWRRHRVYAHVGSKKTVFPLRKGELDRLSAQIALSRDLVLHGRPPKVFRVINHNHLHRYHFVVDGKRRWRTPLGVFPTVAYLRRSRKGATLTFWCAPTLYEIPIVARQTRHGHPTITLHLIGFRRLSTTNAHQVLGKVTPR</sequence>